<dbReference type="Proteomes" id="UP000887458">
    <property type="component" value="Unassembled WGS sequence"/>
</dbReference>
<sequence>MYRTVGVGVPCARQCNVNESLLPVNVDTIGEEKTKFQILKSFSNINISYYPFQQQQQKKQNLLTSNKILVRFLFGSSSLFSRIR</sequence>
<reference evidence="1 2" key="2">
    <citation type="journal article" date="2022" name="Mol. Biol. Evol.">
        <title>Comparative Genomics Reveals Insights into the Divergent Evolution of Astigmatic Mites and Household Pest Adaptations.</title>
        <authorList>
            <person name="Xiong Q."/>
            <person name="Wan A.T."/>
            <person name="Liu X."/>
            <person name="Fung C.S."/>
            <person name="Xiao X."/>
            <person name="Malainual N."/>
            <person name="Hou J."/>
            <person name="Wang L."/>
            <person name="Wang M."/>
            <person name="Yang K.Y."/>
            <person name="Cui Y."/>
            <person name="Leung E.L."/>
            <person name="Nong W."/>
            <person name="Shin S.K."/>
            <person name="Au S.W."/>
            <person name="Jeong K.Y."/>
            <person name="Chew F.T."/>
            <person name="Hui J.H."/>
            <person name="Leung T.F."/>
            <person name="Tungtrongchitr A."/>
            <person name="Zhong N."/>
            <person name="Liu Z."/>
            <person name="Tsui S.K."/>
        </authorList>
    </citation>
    <scope>NUCLEOTIDE SEQUENCE [LARGE SCALE GENOMIC DNA]</scope>
    <source>
        <strain evidence="1">Derp</strain>
    </source>
</reference>
<accession>A0ABQ8J7L4</accession>
<name>A0ABQ8J7L4_DERPT</name>
<gene>
    <name evidence="1" type="ORF">DERP_010229</name>
</gene>
<proteinExistence type="predicted"/>
<protein>
    <submittedName>
        <fullName evidence="1">Uncharacterized protein</fullName>
    </submittedName>
</protein>
<comment type="caution">
    <text evidence="1">The sequence shown here is derived from an EMBL/GenBank/DDBJ whole genome shotgun (WGS) entry which is preliminary data.</text>
</comment>
<evidence type="ECO:0000313" key="2">
    <source>
        <dbReference type="Proteomes" id="UP000887458"/>
    </source>
</evidence>
<reference evidence="1 2" key="1">
    <citation type="journal article" date="2018" name="J. Allergy Clin. Immunol.">
        <title>High-quality assembly of Dermatophagoides pteronyssinus genome and transcriptome reveals a wide range of novel allergens.</title>
        <authorList>
            <person name="Liu X.Y."/>
            <person name="Yang K.Y."/>
            <person name="Wang M.Q."/>
            <person name="Kwok J.S."/>
            <person name="Zeng X."/>
            <person name="Yang Z."/>
            <person name="Xiao X.J."/>
            <person name="Lau C.P."/>
            <person name="Li Y."/>
            <person name="Huang Z.M."/>
            <person name="Ba J.G."/>
            <person name="Yim A.K."/>
            <person name="Ouyang C.Y."/>
            <person name="Ngai S.M."/>
            <person name="Chan T.F."/>
            <person name="Leung E.L."/>
            <person name="Liu L."/>
            <person name="Liu Z.G."/>
            <person name="Tsui S.K."/>
        </authorList>
    </citation>
    <scope>NUCLEOTIDE SEQUENCE [LARGE SCALE GENOMIC DNA]</scope>
    <source>
        <strain evidence="1">Derp</strain>
    </source>
</reference>
<organism evidence="1 2">
    <name type="scientific">Dermatophagoides pteronyssinus</name>
    <name type="common">European house dust mite</name>
    <dbReference type="NCBI Taxonomy" id="6956"/>
    <lineage>
        <taxon>Eukaryota</taxon>
        <taxon>Metazoa</taxon>
        <taxon>Ecdysozoa</taxon>
        <taxon>Arthropoda</taxon>
        <taxon>Chelicerata</taxon>
        <taxon>Arachnida</taxon>
        <taxon>Acari</taxon>
        <taxon>Acariformes</taxon>
        <taxon>Sarcoptiformes</taxon>
        <taxon>Astigmata</taxon>
        <taxon>Psoroptidia</taxon>
        <taxon>Analgoidea</taxon>
        <taxon>Pyroglyphidae</taxon>
        <taxon>Dermatophagoidinae</taxon>
        <taxon>Dermatophagoides</taxon>
    </lineage>
</organism>
<evidence type="ECO:0000313" key="1">
    <source>
        <dbReference type="EMBL" id="KAH9418360.1"/>
    </source>
</evidence>
<dbReference type="EMBL" id="NJHN03000064">
    <property type="protein sequence ID" value="KAH9418360.1"/>
    <property type="molecule type" value="Genomic_DNA"/>
</dbReference>
<keyword evidence="2" id="KW-1185">Reference proteome</keyword>